<dbReference type="InterPro" id="IPR006121">
    <property type="entry name" value="HMA_dom"/>
</dbReference>
<dbReference type="Gene3D" id="3.30.70.100">
    <property type="match status" value="1"/>
</dbReference>
<dbReference type="NCBIfam" id="TIGR00003">
    <property type="entry name" value="copper ion binding protein"/>
    <property type="match status" value="1"/>
</dbReference>
<comment type="subcellular location">
    <subcellularLocation>
        <location evidence="1">Cytoplasm</location>
    </subcellularLocation>
</comment>
<proteinExistence type="predicted"/>
<sequence length="70" mass="7491">MEKTLNVQGMSCNHCKMSVEGALQKLAGVSAAEVNLEAGSVAVTFDDSKVNVDTMKEVIEEQGYDVEAKI</sequence>
<dbReference type="InterPro" id="IPR036163">
    <property type="entry name" value="HMA_dom_sf"/>
</dbReference>
<evidence type="ECO:0000256" key="1">
    <source>
        <dbReference type="ARBA" id="ARBA00004496"/>
    </source>
</evidence>
<dbReference type="SUPFAM" id="SSF55008">
    <property type="entry name" value="HMA, heavy metal-associated domain"/>
    <property type="match status" value="1"/>
</dbReference>
<keyword evidence="5" id="KW-0186">Copper</keyword>
<keyword evidence="6" id="KW-0143">Chaperone</keyword>
<keyword evidence="4" id="KW-0479">Metal-binding</keyword>
<dbReference type="PRINTS" id="PR00946">
    <property type="entry name" value="HGSCAVENGER"/>
</dbReference>
<evidence type="ECO:0000259" key="7">
    <source>
        <dbReference type="PROSITE" id="PS50846"/>
    </source>
</evidence>
<keyword evidence="3" id="KW-0963">Cytoplasm</keyword>
<evidence type="ECO:0000256" key="2">
    <source>
        <dbReference type="ARBA" id="ARBA00015313"/>
    </source>
</evidence>
<dbReference type="PROSITE" id="PS01047">
    <property type="entry name" value="HMA_1"/>
    <property type="match status" value="1"/>
</dbReference>
<protein>
    <recommendedName>
        <fullName evidence="2">Copper chaperone CopZ</fullName>
    </recommendedName>
</protein>
<feature type="domain" description="HMA" evidence="7">
    <location>
        <begin position="1"/>
        <end position="67"/>
    </location>
</feature>
<dbReference type="PANTHER" id="PTHR46594:SF4">
    <property type="entry name" value="P-TYPE CATION-TRANSPORTING ATPASE"/>
    <property type="match status" value="1"/>
</dbReference>
<evidence type="ECO:0000256" key="5">
    <source>
        <dbReference type="ARBA" id="ARBA00023008"/>
    </source>
</evidence>
<evidence type="ECO:0000313" key="9">
    <source>
        <dbReference type="Proteomes" id="UP000257143"/>
    </source>
</evidence>
<dbReference type="RefSeq" id="WP_115773436.1">
    <property type="nucleotide sequence ID" value="NZ_PIOC01000017.1"/>
</dbReference>
<evidence type="ECO:0000256" key="6">
    <source>
        <dbReference type="ARBA" id="ARBA00023186"/>
    </source>
</evidence>
<dbReference type="GO" id="GO:0005507">
    <property type="term" value="F:copper ion binding"/>
    <property type="evidence" value="ECO:0007669"/>
    <property type="project" value="InterPro"/>
</dbReference>
<evidence type="ECO:0000256" key="4">
    <source>
        <dbReference type="ARBA" id="ARBA00022723"/>
    </source>
</evidence>
<dbReference type="EMBL" id="PIOC01000017">
    <property type="protein sequence ID" value="RDW18256.1"/>
    <property type="molecule type" value="Genomic_DNA"/>
</dbReference>
<dbReference type="Pfam" id="PF00403">
    <property type="entry name" value="HMA"/>
    <property type="match status" value="1"/>
</dbReference>
<organism evidence="8 9">
    <name type="scientific">Oceanobacillus arenosus</name>
    <dbReference type="NCBI Taxonomy" id="1229153"/>
    <lineage>
        <taxon>Bacteria</taxon>
        <taxon>Bacillati</taxon>
        <taxon>Bacillota</taxon>
        <taxon>Bacilli</taxon>
        <taxon>Bacillales</taxon>
        <taxon>Bacillaceae</taxon>
        <taxon>Oceanobacillus</taxon>
    </lineage>
</organism>
<keyword evidence="9" id="KW-1185">Reference proteome</keyword>
<dbReference type="CDD" id="cd00371">
    <property type="entry name" value="HMA"/>
    <property type="match status" value="1"/>
</dbReference>
<dbReference type="InterPro" id="IPR001802">
    <property type="entry name" value="MerP/CopZ"/>
</dbReference>
<dbReference type="InterPro" id="IPR049740">
    <property type="entry name" value="CopZ"/>
</dbReference>
<dbReference type="PROSITE" id="PS50846">
    <property type="entry name" value="HMA_2"/>
    <property type="match status" value="1"/>
</dbReference>
<name>A0A3D8PQ32_9BACI</name>
<dbReference type="InterPro" id="IPR006122">
    <property type="entry name" value="HMA_Cu_ion-bd"/>
</dbReference>
<evidence type="ECO:0000313" key="8">
    <source>
        <dbReference type="EMBL" id="RDW18256.1"/>
    </source>
</evidence>
<dbReference type="NCBIfam" id="NF033795">
    <property type="entry name" value="chaper_CopZ_Bs"/>
    <property type="match status" value="1"/>
</dbReference>
<dbReference type="Proteomes" id="UP000257143">
    <property type="component" value="Unassembled WGS sequence"/>
</dbReference>
<dbReference type="AlphaFoldDB" id="A0A3D8PQ32"/>
<dbReference type="GO" id="GO:0005737">
    <property type="term" value="C:cytoplasm"/>
    <property type="evidence" value="ECO:0007669"/>
    <property type="project" value="UniProtKB-SubCell"/>
</dbReference>
<gene>
    <name evidence="8" type="ORF">CWR48_11775</name>
</gene>
<dbReference type="PANTHER" id="PTHR46594">
    <property type="entry name" value="P-TYPE CATION-TRANSPORTING ATPASE"/>
    <property type="match status" value="1"/>
</dbReference>
<dbReference type="FunFam" id="3.30.70.100:FF:000005">
    <property type="entry name" value="Copper-exporting P-type ATPase A"/>
    <property type="match status" value="1"/>
</dbReference>
<evidence type="ECO:0000256" key="3">
    <source>
        <dbReference type="ARBA" id="ARBA00022490"/>
    </source>
</evidence>
<comment type="caution">
    <text evidence="8">The sequence shown here is derived from an EMBL/GenBank/DDBJ whole genome shotgun (WGS) entry which is preliminary data.</text>
</comment>
<accession>A0A3D8PQ32</accession>
<dbReference type="OrthoDB" id="9813965at2"/>
<reference evidence="9" key="1">
    <citation type="submission" date="2017-11" db="EMBL/GenBank/DDBJ databases">
        <authorList>
            <person name="Zhu W."/>
        </authorList>
    </citation>
    <scope>NUCLEOTIDE SEQUENCE [LARGE SCALE GENOMIC DNA]</scope>
    <source>
        <strain evidence="9">CAU 1183</strain>
    </source>
</reference>
<dbReference type="InterPro" id="IPR017969">
    <property type="entry name" value="Heavy-metal-associated_CS"/>
</dbReference>